<accession>A0A4U0WN10</accession>
<organism evidence="1 2">
    <name type="scientific">Friedmanniomyces simplex</name>
    <dbReference type="NCBI Taxonomy" id="329884"/>
    <lineage>
        <taxon>Eukaryota</taxon>
        <taxon>Fungi</taxon>
        <taxon>Dikarya</taxon>
        <taxon>Ascomycota</taxon>
        <taxon>Pezizomycotina</taxon>
        <taxon>Dothideomycetes</taxon>
        <taxon>Dothideomycetidae</taxon>
        <taxon>Mycosphaerellales</taxon>
        <taxon>Teratosphaeriaceae</taxon>
        <taxon>Friedmanniomyces</taxon>
    </lineage>
</organism>
<evidence type="ECO:0000313" key="1">
    <source>
        <dbReference type="EMBL" id="TKA64632.1"/>
    </source>
</evidence>
<keyword evidence="2" id="KW-1185">Reference proteome</keyword>
<sequence>ELYLAVAAVGGAFCDAENSFDLARVMFNDARRLALAAPFRSDTIDVDYALSLSKTFMLIEIYGLVSGDKRSFEFVEVFHIDLLQVVSHLSKSRTGPPSSSLDQELQL</sequence>
<protein>
    <submittedName>
        <fullName evidence="1">Uncharacterized protein</fullName>
    </submittedName>
</protein>
<comment type="caution">
    <text evidence="1">The sequence shown here is derived from an EMBL/GenBank/DDBJ whole genome shotgun (WGS) entry which is preliminary data.</text>
</comment>
<dbReference type="OrthoDB" id="10018191at2759"/>
<dbReference type="STRING" id="329884.A0A4U0WN10"/>
<reference evidence="1 2" key="1">
    <citation type="submission" date="2017-03" db="EMBL/GenBank/DDBJ databases">
        <title>Genomes of endolithic fungi from Antarctica.</title>
        <authorList>
            <person name="Coleine C."/>
            <person name="Masonjones S."/>
            <person name="Stajich J.E."/>
        </authorList>
    </citation>
    <scope>NUCLEOTIDE SEQUENCE [LARGE SCALE GENOMIC DNA]</scope>
    <source>
        <strain evidence="1 2">CCFEE 5184</strain>
    </source>
</reference>
<gene>
    <name evidence="1" type="ORF">B0A55_09313</name>
</gene>
<dbReference type="EMBL" id="NAJQ01000815">
    <property type="protein sequence ID" value="TKA64632.1"/>
    <property type="molecule type" value="Genomic_DNA"/>
</dbReference>
<name>A0A4U0WN10_9PEZI</name>
<dbReference type="Proteomes" id="UP000309340">
    <property type="component" value="Unassembled WGS sequence"/>
</dbReference>
<evidence type="ECO:0000313" key="2">
    <source>
        <dbReference type="Proteomes" id="UP000309340"/>
    </source>
</evidence>
<proteinExistence type="predicted"/>
<feature type="non-terminal residue" evidence="1">
    <location>
        <position position="1"/>
    </location>
</feature>
<dbReference type="AlphaFoldDB" id="A0A4U0WN10"/>